<reference evidence="2 3" key="1">
    <citation type="submission" date="2023-03" db="EMBL/GenBank/DDBJ databases">
        <title>High-quality genome of Scylla paramamosain provides insights in environmental adaptation.</title>
        <authorList>
            <person name="Zhang L."/>
        </authorList>
    </citation>
    <scope>NUCLEOTIDE SEQUENCE [LARGE SCALE GENOMIC DNA]</scope>
    <source>
        <strain evidence="2">LZ_2023a</strain>
        <tissue evidence="2">Muscle</tissue>
    </source>
</reference>
<organism evidence="2 3">
    <name type="scientific">Scylla paramamosain</name>
    <name type="common">Mud crab</name>
    <dbReference type="NCBI Taxonomy" id="85552"/>
    <lineage>
        <taxon>Eukaryota</taxon>
        <taxon>Metazoa</taxon>
        <taxon>Ecdysozoa</taxon>
        <taxon>Arthropoda</taxon>
        <taxon>Crustacea</taxon>
        <taxon>Multicrustacea</taxon>
        <taxon>Malacostraca</taxon>
        <taxon>Eumalacostraca</taxon>
        <taxon>Eucarida</taxon>
        <taxon>Decapoda</taxon>
        <taxon>Pleocyemata</taxon>
        <taxon>Brachyura</taxon>
        <taxon>Eubrachyura</taxon>
        <taxon>Portunoidea</taxon>
        <taxon>Portunidae</taxon>
        <taxon>Portuninae</taxon>
        <taxon>Scylla</taxon>
    </lineage>
</organism>
<feature type="region of interest" description="Disordered" evidence="1">
    <location>
        <begin position="1"/>
        <end position="29"/>
    </location>
</feature>
<dbReference type="AlphaFoldDB" id="A0AAW0T2J9"/>
<comment type="caution">
    <text evidence="2">The sequence shown here is derived from an EMBL/GenBank/DDBJ whole genome shotgun (WGS) entry which is preliminary data.</text>
</comment>
<dbReference type="EMBL" id="JARAKH010000040">
    <property type="protein sequence ID" value="KAK8381468.1"/>
    <property type="molecule type" value="Genomic_DNA"/>
</dbReference>
<evidence type="ECO:0000313" key="3">
    <source>
        <dbReference type="Proteomes" id="UP001487740"/>
    </source>
</evidence>
<sequence>MGELARNEGMVKEVTRETNHQETIRRNHRAGQFLLQQPRRRSVFSVAVENRVPGRGEGETQDRVAICRGVAKLPGPVTRRGGEVRSGQEAQVAGGHGVTAEAAAIVDYSEAEKR</sequence>
<keyword evidence="3" id="KW-1185">Reference proteome</keyword>
<feature type="region of interest" description="Disordered" evidence="1">
    <location>
        <begin position="77"/>
        <end position="96"/>
    </location>
</feature>
<dbReference type="Proteomes" id="UP001487740">
    <property type="component" value="Unassembled WGS sequence"/>
</dbReference>
<gene>
    <name evidence="2" type="ORF">O3P69_018503</name>
</gene>
<feature type="compositionally biased region" description="Basic and acidic residues" evidence="1">
    <location>
        <begin position="1"/>
        <end position="25"/>
    </location>
</feature>
<protein>
    <submittedName>
        <fullName evidence="2">Uncharacterized protein</fullName>
    </submittedName>
</protein>
<name>A0AAW0T2J9_SCYPA</name>
<accession>A0AAW0T2J9</accession>
<proteinExistence type="predicted"/>
<evidence type="ECO:0000256" key="1">
    <source>
        <dbReference type="SAM" id="MobiDB-lite"/>
    </source>
</evidence>
<evidence type="ECO:0000313" key="2">
    <source>
        <dbReference type="EMBL" id="KAK8381468.1"/>
    </source>
</evidence>